<feature type="transmembrane region" description="Helical" evidence="2">
    <location>
        <begin position="45"/>
        <end position="63"/>
    </location>
</feature>
<feature type="region of interest" description="Disordered" evidence="1">
    <location>
        <begin position="294"/>
        <end position="313"/>
    </location>
</feature>
<evidence type="ECO:0000313" key="3">
    <source>
        <dbReference type="EMBL" id="QHS84455.1"/>
    </source>
</evidence>
<evidence type="ECO:0000256" key="1">
    <source>
        <dbReference type="SAM" id="MobiDB-lite"/>
    </source>
</evidence>
<feature type="compositionally biased region" description="Low complexity" evidence="1">
    <location>
        <begin position="327"/>
        <end position="340"/>
    </location>
</feature>
<protein>
    <submittedName>
        <fullName evidence="3">Uncharacterized protein</fullName>
    </submittedName>
</protein>
<sequence>MVETNLLINKKKFDDHIQKKIDKLGERARYINYKFEDVRYYFKKYSITIIYLATLLTLIEALINSFEIEEIGNIIVINIIRFIPLLLSSSISLLAALIKFNKYEDKIENITRTTEKCIVTMSKLKNIKEQLYFSSSNKKIYKLITIFLNNIYADYLESNKNIEKELIDTDYVLYMKKVADNDIKRNEIMLYKSLNINNKLDNTKNKKVIENTKNTKKIKNIKDILNYIKTNRRNNKKNYTRNYTRNNTFAKSSHADSELQNNYDKYIPRTLTSENIRNSTNSIVIDIKEEENSDDDKSLDYSQFAPSSKETDDRSFVGSLCSFMDSDNSNSTTSKSPTSKRINNNETRKNAANYIQNIWKKYKYKINNSNI</sequence>
<accession>A0A6C0AZ20</accession>
<evidence type="ECO:0000256" key="2">
    <source>
        <dbReference type="SAM" id="Phobius"/>
    </source>
</evidence>
<keyword evidence="2" id="KW-0472">Membrane</keyword>
<feature type="region of interest" description="Disordered" evidence="1">
    <location>
        <begin position="327"/>
        <end position="348"/>
    </location>
</feature>
<organism evidence="3">
    <name type="scientific">viral metagenome</name>
    <dbReference type="NCBI Taxonomy" id="1070528"/>
    <lineage>
        <taxon>unclassified sequences</taxon>
        <taxon>metagenomes</taxon>
        <taxon>organismal metagenomes</taxon>
    </lineage>
</organism>
<feature type="transmembrane region" description="Helical" evidence="2">
    <location>
        <begin position="75"/>
        <end position="98"/>
    </location>
</feature>
<dbReference type="EMBL" id="MN738808">
    <property type="protein sequence ID" value="QHS84455.1"/>
    <property type="molecule type" value="Genomic_DNA"/>
</dbReference>
<dbReference type="AlphaFoldDB" id="A0A6C0AZ20"/>
<name>A0A6C0AZ20_9ZZZZ</name>
<proteinExistence type="predicted"/>
<keyword evidence="2" id="KW-1133">Transmembrane helix</keyword>
<reference evidence="3" key="1">
    <citation type="journal article" date="2020" name="Nature">
        <title>Giant virus diversity and host interactions through global metagenomics.</title>
        <authorList>
            <person name="Schulz F."/>
            <person name="Roux S."/>
            <person name="Paez-Espino D."/>
            <person name="Jungbluth S."/>
            <person name="Walsh D.A."/>
            <person name="Denef V.J."/>
            <person name="McMahon K.D."/>
            <person name="Konstantinidis K.T."/>
            <person name="Eloe-Fadrosh E.A."/>
            <person name="Kyrpides N.C."/>
            <person name="Woyke T."/>
        </authorList>
    </citation>
    <scope>NUCLEOTIDE SEQUENCE</scope>
    <source>
        <strain evidence="3">GVMAG-S-ERX556022-25</strain>
    </source>
</reference>
<keyword evidence="2" id="KW-0812">Transmembrane</keyword>